<keyword evidence="2 5" id="KW-0812">Transmembrane</keyword>
<evidence type="ECO:0000256" key="5">
    <source>
        <dbReference type="SAM" id="Phobius"/>
    </source>
</evidence>
<feature type="transmembrane region" description="Helical" evidence="5">
    <location>
        <begin position="20"/>
        <end position="39"/>
    </location>
</feature>
<sequence>MPRLVNGREAAPSYSNLVGFIFIFNLIVGTGALTLPGVFSRAGWMLSLIVIVLLAIISYMTVTFIIEAMACANAIRNWQTLQALRQSRSSAENSENDDNADEVSLTSANDQVGDFERVPLTIQNREFHYYQLSHKFELGEMATLFFNEFGRVMFYLCLIVYLYGDLSIYSAAVARSLRDVVCFPIVAITLKNNLQTLFLDMSQFESYGLFVQTLIASRNKQNMVMQIISEYIFLERTGKDGDVRKSQALPISQMNLFQEFQLIIALIEYFSRPGRDATRNAIFLSLFGSHLNPQRSKLLSRLISTAVSGSVAPLLSSAGTWMQQVGCKTPLSLEVAQNIVSDFISYSRKTPEQLKQLPMVGPHFAANFMVAVADLYLNEQRSQTLNPPPDALLDTITEWMTENPTLCQASQQPLVLPAGAIAMPFATPLAGLLRWVVLAPLVSNRSAYSNLHLSLLRALQQLVSSGESTALPSQELMQIVKSLQNYCTRLGESKTDPDSDAAYQKCMERFAQAVQIALSSNCISNQIQLLCLLESLPPHKLMKIVIEAHKK</sequence>
<dbReference type="Pfam" id="PF01490">
    <property type="entry name" value="Aa_trans"/>
    <property type="match status" value="1"/>
</dbReference>
<keyword evidence="3 5" id="KW-1133">Transmembrane helix</keyword>
<accession>A0A9P9YGQ2</accession>
<organism evidence="7 8">
    <name type="scientific">Drosophila gunungcola</name>
    <name type="common">fruit fly</name>
    <dbReference type="NCBI Taxonomy" id="103775"/>
    <lineage>
        <taxon>Eukaryota</taxon>
        <taxon>Metazoa</taxon>
        <taxon>Ecdysozoa</taxon>
        <taxon>Arthropoda</taxon>
        <taxon>Hexapoda</taxon>
        <taxon>Insecta</taxon>
        <taxon>Pterygota</taxon>
        <taxon>Neoptera</taxon>
        <taxon>Endopterygota</taxon>
        <taxon>Diptera</taxon>
        <taxon>Brachycera</taxon>
        <taxon>Muscomorpha</taxon>
        <taxon>Ephydroidea</taxon>
        <taxon>Drosophilidae</taxon>
        <taxon>Drosophila</taxon>
        <taxon>Sophophora</taxon>
    </lineage>
</organism>
<dbReference type="Pfam" id="PF14964">
    <property type="entry name" value="INTS15"/>
    <property type="match status" value="1"/>
</dbReference>
<feature type="domain" description="Amino acid transporter transmembrane" evidence="6">
    <location>
        <begin position="16"/>
        <end position="68"/>
    </location>
</feature>
<dbReference type="AlphaFoldDB" id="A0A9P9YGQ2"/>
<dbReference type="Proteomes" id="UP001059596">
    <property type="component" value="Unassembled WGS sequence"/>
</dbReference>
<dbReference type="InterPro" id="IPR013057">
    <property type="entry name" value="AA_transpt_TM"/>
</dbReference>
<keyword evidence="4 5" id="KW-0472">Membrane</keyword>
<dbReference type="PANTHER" id="PTHR14540:SF2">
    <property type="entry name" value="INTEGRATOR COMPLEX SUBUNIT 15"/>
    <property type="match status" value="1"/>
</dbReference>
<evidence type="ECO:0000259" key="6">
    <source>
        <dbReference type="Pfam" id="PF01490"/>
    </source>
</evidence>
<dbReference type="PANTHER" id="PTHR14540">
    <property type="entry name" value="INTEGRATOR COMPLEX SUBUNIT 15"/>
    <property type="match status" value="1"/>
</dbReference>
<comment type="caution">
    <text evidence="7">The sequence shown here is derived from an EMBL/GenBank/DDBJ whole genome shotgun (WGS) entry which is preliminary data.</text>
</comment>
<feature type="transmembrane region" description="Helical" evidence="5">
    <location>
        <begin position="152"/>
        <end position="172"/>
    </location>
</feature>
<dbReference type="GO" id="GO:0016020">
    <property type="term" value="C:membrane"/>
    <property type="evidence" value="ECO:0007669"/>
    <property type="project" value="UniProtKB-SubCell"/>
</dbReference>
<proteinExistence type="predicted"/>
<reference evidence="7" key="1">
    <citation type="journal article" date="2023" name="Genome Biol. Evol.">
        <title>Long-read-based Genome Assembly of Drosophila gunungcola Reveals Fewer Chemosensory Genes in Flower-breeding Species.</title>
        <authorList>
            <person name="Negi A."/>
            <person name="Liao B.Y."/>
            <person name="Yeh S.D."/>
        </authorList>
    </citation>
    <scope>NUCLEOTIDE SEQUENCE</scope>
    <source>
        <strain evidence="7">Sukarami</strain>
    </source>
</reference>
<evidence type="ECO:0000256" key="2">
    <source>
        <dbReference type="ARBA" id="ARBA00022692"/>
    </source>
</evidence>
<dbReference type="InterPro" id="IPR027844">
    <property type="entry name" value="INTS15"/>
</dbReference>
<evidence type="ECO:0000313" key="7">
    <source>
        <dbReference type="EMBL" id="KAI8036648.1"/>
    </source>
</evidence>
<gene>
    <name evidence="7" type="ORF">M5D96_010449</name>
</gene>
<evidence type="ECO:0000256" key="1">
    <source>
        <dbReference type="ARBA" id="ARBA00004370"/>
    </source>
</evidence>
<keyword evidence="8" id="KW-1185">Reference proteome</keyword>
<feature type="transmembrane region" description="Helical" evidence="5">
    <location>
        <begin position="45"/>
        <end position="66"/>
    </location>
</feature>
<evidence type="ECO:0000256" key="3">
    <source>
        <dbReference type="ARBA" id="ARBA00022989"/>
    </source>
</evidence>
<protein>
    <recommendedName>
        <fullName evidence="6">Amino acid transporter transmembrane domain-containing protein</fullName>
    </recommendedName>
</protein>
<dbReference type="EMBL" id="JAMKOV010000015">
    <property type="protein sequence ID" value="KAI8036648.1"/>
    <property type="molecule type" value="Genomic_DNA"/>
</dbReference>
<comment type="subcellular location">
    <subcellularLocation>
        <location evidence="1">Membrane</location>
    </subcellularLocation>
</comment>
<name>A0A9P9YGQ2_9MUSC</name>
<evidence type="ECO:0000313" key="8">
    <source>
        <dbReference type="Proteomes" id="UP001059596"/>
    </source>
</evidence>
<evidence type="ECO:0000256" key="4">
    <source>
        <dbReference type="ARBA" id="ARBA00023136"/>
    </source>
</evidence>